<evidence type="ECO:0008006" key="3">
    <source>
        <dbReference type="Google" id="ProtNLM"/>
    </source>
</evidence>
<dbReference type="InterPro" id="IPR043148">
    <property type="entry name" value="TagF_C"/>
</dbReference>
<proteinExistence type="predicted"/>
<reference evidence="1 2" key="1">
    <citation type="submission" date="2014-06" db="EMBL/GenBank/DDBJ databases">
        <title>Helicobacter pullorum isolates in fresh chicken meat - phenotypic and genotypic features.</title>
        <authorList>
            <person name="Borges V."/>
            <person name="Santos A."/>
            <person name="Correia C.B."/>
            <person name="Saraiva M."/>
            <person name="Menard A."/>
            <person name="Vieira L."/>
            <person name="Sampaio D.A."/>
            <person name="Gomes J.P."/>
            <person name="Oleastro M."/>
        </authorList>
    </citation>
    <scope>NUCLEOTIDE SEQUENCE [LARGE SCALE GENOMIC DNA]</scope>
    <source>
        <strain evidence="1 2">229334/12</strain>
    </source>
</reference>
<accession>A0A0N1EB83</accession>
<protein>
    <recommendedName>
        <fullName evidence="3">CDP-Glycerol:Poly(Glycerophosphate) glycerophosphotransferase</fullName>
    </recommendedName>
</protein>
<dbReference type="GO" id="GO:0016020">
    <property type="term" value="C:membrane"/>
    <property type="evidence" value="ECO:0007669"/>
    <property type="project" value="InterPro"/>
</dbReference>
<dbReference type="Proteomes" id="UP000037997">
    <property type="component" value="Unassembled WGS sequence"/>
</dbReference>
<dbReference type="AlphaFoldDB" id="A0A0N1EB83"/>
<dbReference type="RefSeq" id="WP_054198351.1">
    <property type="nucleotide sequence ID" value="NZ_JNOC01000051.1"/>
</dbReference>
<dbReference type="Gene3D" id="3.40.50.12580">
    <property type="match status" value="1"/>
</dbReference>
<sequence length="371" mass="42798">MNVLQTIDQFIAQTKRTIEGYLSVERKNILIVSYYPTYRKQYGDLIKRLKEKYNVITIVDRILNDEFEKSGHYNVLFPWRIIENGQTFYLNADIQGIDLILSADQVGYEDGKIDRTFLSTTAKRIYFPHSLIEATGASEVVDYILVPSKIAMESFQKTLEQSKVKLLKSGYPKLDKAIQGYCYQDSNAITYAPSLRYVSGDNVNLNLFAGFENSVIEALLEYTSYNISYRAHPMNFQNNHSFYNLIKAKWQNEKRVKFDEKMGNDFCNTSEFLITDFSTTAFTFSFSTLRPSIFFAPLQLDTHLANYISFVSMGGGGQIRCLKELKEALKRATFQEDTKRIKDFRDEMVYHTGESVEIILEQIEQILQGGL</sequence>
<dbReference type="Pfam" id="PF04464">
    <property type="entry name" value="Glyphos_transf"/>
    <property type="match status" value="1"/>
</dbReference>
<gene>
    <name evidence="1" type="ORF">HPU229334_09575</name>
</gene>
<dbReference type="InterPro" id="IPR007554">
    <property type="entry name" value="Glycerophosphate_synth"/>
</dbReference>
<evidence type="ECO:0000313" key="2">
    <source>
        <dbReference type="Proteomes" id="UP000037997"/>
    </source>
</evidence>
<dbReference type="GO" id="GO:0047355">
    <property type="term" value="F:CDP-glycerol glycerophosphotransferase activity"/>
    <property type="evidence" value="ECO:0007669"/>
    <property type="project" value="InterPro"/>
</dbReference>
<evidence type="ECO:0000313" key="1">
    <source>
        <dbReference type="EMBL" id="KPH55184.1"/>
    </source>
</evidence>
<dbReference type="PATRIC" id="fig|35818.11.peg.1893"/>
<comment type="caution">
    <text evidence="1">The sequence shown here is derived from an EMBL/GenBank/DDBJ whole genome shotgun (WGS) entry which is preliminary data.</text>
</comment>
<name>A0A0N1EB83_9HELI</name>
<dbReference type="EMBL" id="JNOC01000051">
    <property type="protein sequence ID" value="KPH55184.1"/>
    <property type="molecule type" value="Genomic_DNA"/>
</dbReference>
<organism evidence="1 2">
    <name type="scientific">Helicobacter pullorum</name>
    <dbReference type="NCBI Taxonomy" id="35818"/>
    <lineage>
        <taxon>Bacteria</taxon>
        <taxon>Pseudomonadati</taxon>
        <taxon>Campylobacterota</taxon>
        <taxon>Epsilonproteobacteria</taxon>
        <taxon>Campylobacterales</taxon>
        <taxon>Helicobacteraceae</taxon>
        <taxon>Helicobacter</taxon>
    </lineage>
</organism>